<evidence type="ECO:0000313" key="4">
    <source>
        <dbReference type="Proteomes" id="UP000007383"/>
    </source>
</evidence>
<proteinExistence type="inferred from homology"/>
<feature type="domain" description="Amine oxidase" evidence="2">
    <location>
        <begin position="11"/>
        <end position="483"/>
    </location>
</feature>
<accession>H9UHJ0</accession>
<reference evidence="4" key="1">
    <citation type="journal article" date="2013" name="Stand. Genomic Sci.">
        <title>Complete genome sequence of the halophilic bacterium Spirochaeta africana type strain (Z-7692(T)) from the alkaline Lake Magadi in the East African Rift.</title>
        <authorList>
            <person name="Liolos K."/>
            <person name="Abt B."/>
            <person name="Scheuner C."/>
            <person name="Teshima H."/>
            <person name="Held B."/>
            <person name="Lapidus A."/>
            <person name="Nolan M."/>
            <person name="Lucas S."/>
            <person name="Deshpande S."/>
            <person name="Cheng J.F."/>
            <person name="Tapia R."/>
            <person name="Goodwin L.A."/>
            <person name="Pitluck S."/>
            <person name="Pagani I."/>
            <person name="Ivanova N."/>
            <person name="Mavromatis K."/>
            <person name="Mikhailova N."/>
            <person name="Huntemann M."/>
            <person name="Pati A."/>
            <person name="Chen A."/>
            <person name="Palaniappan K."/>
            <person name="Land M."/>
            <person name="Rohde M."/>
            <person name="Tindall B.J."/>
            <person name="Detter J.C."/>
            <person name="Goker M."/>
            <person name="Bristow J."/>
            <person name="Eisen J.A."/>
            <person name="Markowitz V."/>
            <person name="Hugenholtz P."/>
            <person name="Woyke T."/>
            <person name="Klenk H.P."/>
            <person name="Kyrpides N.C."/>
        </authorList>
    </citation>
    <scope>NUCLEOTIDE SEQUENCE</scope>
    <source>
        <strain evidence="4">ATCC 700263 / DSM 8902 / Z-7692</strain>
    </source>
</reference>
<gene>
    <name evidence="3" type="ordered locus">Spiaf_0894</name>
</gene>
<name>H9UHJ0_SPIAZ</name>
<evidence type="ECO:0000256" key="1">
    <source>
        <dbReference type="ARBA" id="ARBA00006046"/>
    </source>
</evidence>
<dbReference type="PATRIC" id="fig|889378.3.peg.891"/>
<dbReference type="EMBL" id="CP003282">
    <property type="protein sequence ID" value="AFG36983.1"/>
    <property type="molecule type" value="Genomic_DNA"/>
</dbReference>
<dbReference type="eggNOG" id="COG1233">
    <property type="taxonomic scope" value="Bacteria"/>
</dbReference>
<organism evidence="3 4">
    <name type="scientific">Spirochaeta africana (strain ATCC 700263 / DSM 8902 / Z-7692)</name>
    <dbReference type="NCBI Taxonomy" id="889378"/>
    <lineage>
        <taxon>Bacteria</taxon>
        <taxon>Pseudomonadati</taxon>
        <taxon>Spirochaetota</taxon>
        <taxon>Spirochaetia</taxon>
        <taxon>Spirochaetales</taxon>
        <taxon>Spirochaetaceae</taxon>
        <taxon>Spirochaeta</taxon>
    </lineage>
</organism>
<dbReference type="PANTHER" id="PTHR43734:SF1">
    <property type="entry name" value="PHYTOENE DESATURASE"/>
    <property type="match status" value="1"/>
</dbReference>
<keyword evidence="4" id="KW-1185">Reference proteome</keyword>
<protein>
    <submittedName>
        <fullName evidence="3">Phytoene dehydrogenase-like oxidoreductase</fullName>
    </submittedName>
</protein>
<dbReference type="Pfam" id="PF01593">
    <property type="entry name" value="Amino_oxidase"/>
    <property type="match status" value="1"/>
</dbReference>
<dbReference type="Gene3D" id="3.50.50.60">
    <property type="entry name" value="FAD/NAD(P)-binding domain"/>
    <property type="match status" value="2"/>
</dbReference>
<dbReference type="InterPro" id="IPR002937">
    <property type="entry name" value="Amino_oxidase"/>
</dbReference>
<dbReference type="RefSeq" id="WP_014454978.1">
    <property type="nucleotide sequence ID" value="NC_017098.1"/>
</dbReference>
<evidence type="ECO:0000259" key="2">
    <source>
        <dbReference type="Pfam" id="PF01593"/>
    </source>
</evidence>
<sequence length="498" mass="55646">MKKITIIGGGIGGLSAGIYAQLNGFDSVILEKLSQPGGQCTGWDRKGYHIDGCIHWLSGTKPGSELNRIWKEVGALEGVEIIHPDSFMCFEQDGQHAEIFRDLDKLERSWCELAPDDAEFIREFCRDVRSLQGFAMPVDKPSDMMGPLERIRMLLSMKEAGRVLGKYGKMSLPQLAGRFGSPALREGLGSMAPKEYNAAMIFFAIAGFTNDDASIPAGGSLALARRMAERYRQLGGRLETGCEVAELEISGRQVNAVIDKKGRRWDGDHFIAACDAHFVYHTLLQGRYNDKAYEKRFRQPDRYPLASEVMVAVGFKGLMSEVGDTGIPWSLNFPIDPITVGASPIERLTLKHFSHEPEFAPPGHSLLVFDINQFHTDYDAWAAMDTRSYKSEKQRVGQAVIAATEKRFPELRGRLELLDVATPRTYQRYCNAWRGAFMAFFPSVQGKMMEHNGRIKGLNNFVLSGQWLQPPGGLPIALTTGRNSIMRLCRQLRKPFKS</sequence>
<dbReference type="PANTHER" id="PTHR43734">
    <property type="entry name" value="PHYTOENE DESATURASE"/>
    <property type="match status" value="1"/>
</dbReference>
<dbReference type="HOGENOM" id="CLU_019722_3_0_12"/>
<dbReference type="Proteomes" id="UP000007383">
    <property type="component" value="Chromosome"/>
</dbReference>
<dbReference type="AlphaFoldDB" id="H9UHJ0"/>
<comment type="similarity">
    <text evidence="1">Belongs to the carotenoid/retinoid oxidoreductase family.</text>
</comment>
<dbReference type="STRING" id="889378.Spiaf_0894"/>
<dbReference type="OrthoDB" id="9814556at2"/>
<dbReference type="GO" id="GO:0016491">
    <property type="term" value="F:oxidoreductase activity"/>
    <property type="evidence" value="ECO:0007669"/>
    <property type="project" value="InterPro"/>
</dbReference>
<dbReference type="KEGG" id="sfc:Spiaf_0894"/>
<dbReference type="SUPFAM" id="SSF51905">
    <property type="entry name" value="FAD/NAD(P)-binding domain"/>
    <property type="match status" value="1"/>
</dbReference>
<dbReference type="InterPro" id="IPR036188">
    <property type="entry name" value="FAD/NAD-bd_sf"/>
</dbReference>
<evidence type="ECO:0000313" key="3">
    <source>
        <dbReference type="EMBL" id="AFG36983.1"/>
    </source>
</evidence>